<dbReference type="PANTHER" id="PTHR24198">
    <property type="entry name" value="ANKYRIN REPEAT AND PROTEIN KINASE DOMAIN-CONTAINING PROTEIN"/>
    <property type="match status" value="1"/>
</dbReference>
<dbReference type="InterPro" id="IPR002110">
    <property type="entry name" value="Ankyrin_rpt"/>
</dbReference>
<dbReference type="PROSITE" id="PS50297">
    <property type="entry name" value="ANK_REP_REGION"/>
    <property type="match status" value="1"/>
</dbReference>
<keyword evidence="1" id="KW-0677">Repeat</keyword>
<evidence type="ECO:0000313" key="6">
    <source>
        <dbReference type="Proteomes" id="UP000233524"/>
    </source>
</evidence>
<dbReference type="Pfam" id="PF12796">
    <property type="entry name" value="Ank_2"/>
    <property type="match status" value="1"/>
</dbReference>
<dbReference type="AlphaFoldDB" id="A0A2N3N369"/>
<sequence length="94" mass="9785">RDTCRLVTSVAKKGHSAASDALVGPELHPSDHPSKAGRTPLSPAAQNGHITVVKRLMELATVSADLVDASGKNPISWAAENGHRDVVALLRGDS</sequence>
<dbReference type="InParanoid" id="A0A2N3N369"/>
<reference evidence="5 6" key="1">
    <citation type="journal article" date="2017" name="G3 (Bethesda)">
        <title>First Draft Genome Sequence of the Pathogenic Fungus Lomentospora prolificans (Formerly Scedosporium prolificans).</title>
        <authorList>
            <person name="Luo R."/>
            <person name="Zimin A."/>
            <person name="Workman R."/>
            <person name="Fan Y."/>
            <person name="Pertea G."/>
            <person name="Grossman N."/>
            <person name="Wear M.P."/>
            <person name="Jia B."/>
            <person name="Miller H."/>
            <person name="Casadevall A."/>
            <person name="Timp W."/>
            <person name="Zhang S.X."/>
            <person name="Salzberg S.L."/>
        </authorList>
    </citation>
    <scope>NUCLEOTIDE SEQUENCE [LARGE SCALE GENOMIC DNA]</scope>
    <source>
        <strain evidence="5 6">JHH-5317</strain>
    </source>
</reference>
<keyword evidence="2 3" id="KW-0040">ANK repeat</keyword>
<dbReference type="Gene3D" id="1.25.40.20">
    <property type="entry name" value="Ankyrin repeat-containing domain"/>
    <property type="match status" value="1"/>
</dbReference>
<dbReference type="EMBL" id="NLAX01001000">
    <property type="protein sequence ID" value="PKS06880.1"/>
    <property type="molecule type" value="Genomic_DNA"/>
</dbReference>
<feature type="region of interest" description="Disordered" evidence="4">
    <location>
        <begin position="1"/>
        <end position="45"/>
    </location>
</feature>
<feature type="non-terminal residue" evidence="5">
    <location>
        <position position="94"/>
    </location>
</feature>
<comment type="caution">
    <text evidence="5">The sequence shown here is derived from an EMBL/GenBank/DDBJ whole genome shotgun (WGS) entry which is preliminary data.</text>
</comment>
<dbReference type="OrthoDB" id="20872at2759"/>
<keyword evidence="6" id="KW-1185">Reference proteome</keyword>
<evidence type="ECO:0000256" key="1">
    <source>
        <dbReference type="ARBA" id="ARBA00022737"/>
    </source>
</evidence>
<organism evidence="5 6">
    <name type="scientific">Lomentospora prolificans</name>
    <dbReference type="NCBI Taxonomy" id="41688"/>
    <lineage>
        <taxon>Eukaryota</taxon>
        <taxon>Fungi</taxon>
        <taxon>Dikarya</taxon>
        <taxon>Ascomycota</taxon>
        <taxon>Pezizomycotina</taxon>
        <taxon>Sordariomycetes</taxon>
        <taxon>Hypocreomycetidae</taxon>
        <taxon>Microascales</taxon>
        <taxon>Microascaceae</taxon>
        <taxon>Lomentospora</taxon>
    </lineage>
</organism>
<dbReference type="PROSITE" id="PS50088">
    <property type="entry name" value="ANK_REPEAT"/>
    <property type="match status" value="1"/>
</dbReference>
<feature type="non-terminal residue" evidence="5">
    <location>
        <position position="1"/>
    </location>
</feature>
<dbReference type="STRING" id="41688.A0A2N3N369"/>
<gene>
    <name evidence="5" type="ORF">jhhlp_006744</name>
</gene>
<name>A0A2N3N369_9PEZI</name>
<evidence type="ECO:0000313" key="5">
    <source>
        <dbReference type="EMBL" id="PKS06880.1"/>
    </source>
</evidence>
<feature type="repeat" description="ANK" evidence="3">
    <location>
        <begin position="36"/>
        <end position="58"/>
    </location>
</feature>
<protein>
    <submittedName>
        <fullName evidence="5">Uncharacterized protein</fullName>
    </submittedName>
</protein>
<proteinExistence type="predicted"/>
<evidence type="ECO:0000256" key="2">
    <source>
        <dbReference type="ARBA" id="ARBA00023043"/>
    </source>
</evidence>
<dbReference type="SUPFAM" id="SSF48403">
    <property type="entry name" value="Ankyrin repeat"/>
    <property type="match status" value="1"/>
</dbReference>
<accession>A0A2N3N369</accession>
<dbReference type="InterPro" id="IPR036770">
    <property type="entry name" value="Ankyrin_rpt-contain_sf"/>
</dbReference>
<dbReference type="Proteomes" id="UP000233524">
    <property type="component" value="Unassembled WGS sequence"/>
</dbReference>
<dbReference type="PANTHER" id="PTHR24198:SF165">
    <property type="entry name" value="ANKYRIN REPEAT-CONTAINING PROTEIN-RELATED"/>
    <property type="match status" value="1"/>
</dbReference>
<evidence type="ECO:0000256" key="4">
    <source>
        <dbReference type="SAM" id="MobiDB-lite"/>
    </source>
</evidence>
<dbReference type="VEuPathDB" id="FungiDB:jhhlp_006744"/>
<evidence type="ECO:0000256" key="3">
    <source>
        <dbReference type="PROSITE-ProRule" id="PRU00023"/>
    </source>
</evidence>